<name>A0A3G6RNF2_CHRLC</name>
<evidence type="ECO:0000313" key="4">
    <source>
        <dbReference type="EMBL" id="AZA81436.1"/>
    </source>
</evidence>
<dbReference type="OrthoDB" id="626902at2"/>
<protein>
    <submittedName>
        <fullName evidence="4">T9SS C-terminal target domain-containing protein</fullName>
    </submittedName>
</protein>
<accession>A0A3G6RNF2</accession>
<reference evidence="5 6" key="1">
    <citation type="submission" date="2018-01" db="EMBL/GenBank/DDBJ databases">
        <title>Draft genome sequences of Chryseobacterium lactis NCTC11390, Chryseobacterium oncorhynchi 701B-08, and Chryseobacterium viscerum 687B-08.</title>
        <authorList>
            <person name="Jeong J.-J."/>
            <person name="Lee Y.J."/>
            <person name="Park B."/>
            <person name="Choi I.-G."/>
            <person name="Kim K.D."/>
        </authorList>
    </citation>
    <scope>NUCLEOTIDE SEQUENCE [LARGE SCALE GENOMIC DNA]</scope>
    <source>
        <strain evidence="5 6">NCTC11390</strain>
    </source>
</reference>
<evidence type="ECO:0000256" key="1">
    <source>
        <dbReference type="ARBA" id="ARBA00022729"/>
    </source>
</evidence>
<feature type="chain" id="PRO_5044593893" evidence="2">
    <location>
        <begin position="19"/>
        <end position="636"/>
    </location>
</feature>
<keyword evidence="7" id="KW-1185">Reference proteome</keyword>
<dbReference type="InterPro" id="IPR006626">
    <property type="entry name" value="PbH1"/>
</dbReference>
<dbReference type="Gene3D" id="2.160.20.10">
    <property type="entry name" value="Single-stranded right-handed beta-helix, Pectin lyase-like"/>
    <property type="match status" value="1"/>
</dbReference>
<dbReference type="SMART" id="SM00710">
    <property type="entry name" value="PbH1"/>
    <property type="match status" value="7"/>
</dbReference>
<feature type="signal peptide" evidence="2">
    <location>
        <begin position="1"/>
        <end position="18"/>
    </location>
</feature>
<gene>
    <name evidence="5" type="ORF">C1637_02365</name>
    <name evidence="4" type="ORF">EG342_05750</name>
</gene>
<feature type="domain" description="Secretion system C-terminal sorting" evidence="3">
    <location>
        <begin position="568"/>
        <end position="631"/>
    </location>
</feature>
<dbReference type="Proteomes" id="UP000279972">
    <property type="component" value="Chromosome"/>
</dbReference>
<dbReference type="RefSeq" id="WP_103288794.1">
    <property type="nucleotide sequence ID" value="NZ_CP033924.1"/>
</dbReference>
<dbReference type="EMBL" id="PPEH01000001">
    <property type="protein sequence ID" value="PNW15287.1"/>
    <property type="molecule type" value="Genomic_DNA"/>
</dbReference>
<proteinExistence type="predicted"/>
<dbReference type="EMBL" id="CP033924">
    <property type="protein sequence ID" value="AZA81436.1"/>
    <property type="molecule type" value="Genomic_DNA"/>
</dbReference>
<dbReference type="Pfam" id="PF18962">
    <property type="entry name" value="Por_Secre_tail"/>
    <property type="match status" value="1"/>
</dbReference>
<dbReference type="InterPro" id="IPR026444">
    <property type="entry name" value="Secre_tail"/>
</dbReference>
<keyword evidence="1 2" id="KW-0732">Signal</keyword>
<dbReference type="InterPro" id="IPR011050">
    <property type="entry name" value="Pectin_lyase_fold/virulence"/>
</dbReference>
<dbReference type="SUPFAM" id="SSF51126">
    <property type="entry name" value="Pectin lyase-like"/>
    <property type="match status" value="2"/>
</dbReference>
<sequence>MKKALLSGLVLLGLYANAQVNVTASSGTATATYTTLKGAFDAINTGVHQGNINLSITANTTETATAALNAVTTYSSIIIKPTVTATIGGAVASAPLVNIQGSNVTIDGSSTVGGTTKDLTISNTAATGSSVIYMGSAASAAPLTNVTIKNSILLNGTTGSTNLIIANGSTVAGYFNNITVQNNDIRTGFNGIFVLANTAAGNGNNLLITGNTVTNNIIQNAIYVAGVGGTSTISNNTIAISRPDAGSSTTPAGSLGINLGAGTNNATINGNTISAKNTSGSGINYVSGIAISPGTTNVSTNVYNNTITEISGALTYVNSSGVYVGGVTPNVKVYSNKMSGLKNTLTGNLMQAIVLGSSSTTANTLVYNNVISDVLATGAGQAAGIFVYSGAGYKIYNNTVNLNTSNSETGISAAFYVNSTNVTAAGALDVRNNILANNKTGGSRYSIYTSGASNTIFGNINYNDYFTTGTALGFIGSDKTALTDIQTGYGGNVNSLNIAPVFVSATDLHLDPSSNSGLDNKGTSLPEVTTDFSGTLRGAVPDMGAYEFTSTALGVSDVNAKAKEQISVYPNPFSEVIKISDVKGIKAIQINDLSGKSVKTLAPASEINLSDLTTGLYMITFQLENGTTKTLKIIKK</sequence>
<dbReference type="AlphaFoldDB" id="A0A3G6RNF2"/>
<evidence type="ECO:0000313" key="7">
    <source>
        <dbReference type="Proteomes" id="UP000279972"/>
    </source>
</evidence>
<evidence type="ECO:0000259" key="3">
    <source>
        <dbReference type="Pfam" id="PF18962"/>
    </source>
</evidence>
<dbReference type="InterPro" id="IPR012334">
    <property type="entry name" value="Pectin_lyas_fold"/>
</dbReference>
<dbReference type="KEGG" id="clac:EG342_05750"/>
<evidence type="ECO:0000313" key="5">
    <source>
        <dbReference type="EMBL" id="PNW15287.1"/>
    </source>
</evidence>
<organism evidence="5 6">
    <name type="scientific">Chryseobacterium lactis</name>
    <dbReference type="NCBI Taxonomy" id="1241981"/>
    <lineage>
        <taxon>Bacteria</taxon>
        <taxon>Pseudomonadati</taxon>
        <taxon>Bacteroidota</taxon>
        <taxon>Flavobacteriia</taxon>
        <taxon>Flavobacteriales</taxon>
        <taxon>Weeksellaceae</taxon>
        <taxon>Chryseobacterium group</taxon>
        <taxon>Chryseobacterium</taxon>
    </lineage>
</organism>
<dbReference type="Proteomes" id="UP000236262">
    <property type="component" value="Unassembled WGS sequence"/>
</dbReference>
<evidence type="ECO:0000256" key="2">
    <source>
        <dbReference type="SAM" id="SignalP"/>
    </source>
</evidence>
<evidence type="ECO:0000313" key="6">
    <source>
        <dbReference type="Proteomes" id="UP000236262"/>
    </source>
</evidence>
<reference evidence="4 7" key="2">
    <citation type="submission" date="2018-11" db="EMBL/GenBank/DDBJ databases">
        <title>Proposal to divide the Flavobacteriaceae and reorganize its genera based on Amino Acid Identity values calculated from whole genome sequences.</title>
        <authorList>
            <person name="Nicholson A.C."/>
            <person name="Gulvik C.A."/>
            <person name="Whitney A.M."/>
            <person name="Humrighouse B.W."/>
            <person name="Bell M."/>
            <person name="Holmes B."/>
            <person name="Steigerwalt A.G."/>
            <person name="Villarma A."/>
            <person name="Sheth M."/>
            <person name="Batra D."/>
            <person name="Pryor J."/>
            <person name="Bernardet J.-F."/>
            <person name="Hugo C."/>
            <person name="Kampfer P."/>
            <person name="Newman J."/>
            <person name="McQuiston J.R."/>
        </authorList>
    </citation>
    <scope>NUCLEOTIDE SEQUENCE [LARGE SCALE GENOMIC DNA]</scope>
    <source>
        <strain evidence="4 7">KC_1864</strain>
    </source>
</reference>